<accession>A0A0A9ELG9</accession>
<proteinExistence type="predicted"/>
<protein>
    <submittedName>
        <fullName evidence="2">Uncharacterized protein</fullName>
    </submittedName>
</protein>
<evidence type="ECO:0000313" key="2">
    <source>
        <dbReference type="EMBL" id="JAD99863.1"/>
    </source>
</evidence>
<reference evidence="2" key="1">
    <citation type="submission" date="2014-09" db="EMBL/GenBank/DDBJ databases">
        <authorList>
            <person name="Magalhaes I.L.F."/>
            <person name="Oliveira U."/>
            <person name="Santos F.R."/>
            <person name="Vidigal T.H.D.A."/>
            <person name="Brescovit A.D."/>
            <person name="Santos A.J."/>
        </authorList>
    </citation>
    <scope>NUCLEOTIDE SEQUENCE</scope>
    <source>
        <tissue evidence="2">Shoot tissue taken approximately 20 cm above the soil surface</tissue>
    </source>
</reference>
<feature type="region of interest" description="Disordered" evidence="1">
    <location>
        <begin position="1"/>
        <end position="32"/>
    </location>
</feature>
<reference evidence="2" key="2">
    <citation type="journal article" date="2015" name="Data Brief">
        <title>Shoot transcriptome of the giant reed, Arundo donax.</title>
        <authorList>
            <person name="Barrero R.A."/>
            <person name="Guerrero F.D."/>
            <person name="Moolhuijzen P."/>
            <person name="Goolsby J.A."/>
            <person name="Tidwell J."/>
            <person name="Bellgard S.E."/>
            <person name="Bellgard M.I."/>
        </authorList>
    </citation>
    <scope>NUCLEOTIDE SEQUENCE</scope>
    <source>
        <tissue evidence="2">Shoot tissue taken approximately 20 cm above the soil surface</tissue>
    </source>
</reference>
<dbReference type="AlphaFoldDB" id="A0A0A9ELG9"/>
<sequence length="32" mass="3541">MTDLSSASLRSLADATTRRSRRKAIPFGSLQF</sequence>
<name>A0A0A9ELG9_ARUDO</name>
<dbReference type="EMBL" id="GBRH01198032">
    <property type="protein sequence ID" value="JAD99863.1"/>
    <property type="molecule type" value="Transcribed_RNA"/>
</dbReference>
<evidence type="ECO:0000256" key="1">
    <source>
        <dbReference type="SAM" id="MobiDB-lite"/>
    </source>
</evidence>
<organism evidence="2">
    <name type="scientific">Arundo donax</name>
    <name type="common">Giant reed</name>
    <name type="synonym">Donax arundinaceus</name>
    <dbReference type="NCBI Taxonomy" id="35708"/>
    <lineage>
        <taxon>Eukaryota</taxon>
        <taxon>Viridiplantae</taxon>
        <taxon>Streptophyta</taxon>
        <taxon>Embryophyta</taxon>
        <taxon>Tracheophyta</taxon>
        <taxon>Spermatophyta</taxon>
        <taxon>Magnoliopsida</taxon>
        <taxon>Liliopsida</taxon>
        <taxon>Poales</taxon>
        <taxon>Poaceae</taxon>
        <taxon>PACMAD clade</taxon>
        <taxon>Arundinoideae</taxon>
        <taxon>Arundineae</taxon>
        <taxon>Arundo</taxon>
    </lineage>
</organism>
<feature type="compositionally biased region" description="Low complexity" evidence="1">
    <location>
        <begin position="1"/>
        <end position="15"/>
    </location>
</feature>